<accession>A0A3S7P9P7</accession>
<reference evidence="1" key="1">
    <citation type="journal article" date="2019" name="J Environ">
        <title>Genetic characterization and potential molecular dissemination mechanism of tet (31) gene in Aeromonas caviae from an oxytetracycline wastewater treatment system.</title>
        <authorList>
            <person name="Shi Y."/>
            <person name="Tian Z."/>
            <person name="Leclercq S.O."/>
            <person name="Zhang H."/>
            <person name="Yang M."/>
            <person name="Zhang Y."/>
        </authorList>
    </citation>
    <scope>NUCLEOTIDE SEQUENCE</scope>
    <source>
        <strain evidence="1">T25-39</strain>
    </source>
</reference>
<dbReference type="InterPro" id="IPR011202">
    <property type="entry name" value="UCP014677"/>
</dbReference>
<dbReference type="EMBL" id="CP025706">
    <property type="protein sequence ID" value="AXB05345.1"/>
    <property type="molecule type" value="Genomic_DNA"/>
</dbReference>
<dbReference type="PIRSF" id="PIRSF014677">
    <property type="entry name" value="UCP014677"/>
    <property type="match status" value="1"/>
</dbReference>
<dbReference type="AlphaFoldDB" id="A0A3S7P9P7"/>
<organism evidence="1 2">
    <name type="scientific">Aeromonas caviae</name>
    <name type="common">Aeromonas punctata</name>
    <dbReference type="NCBI Taxonomy" id="648"/>
    <lineage>
        <taxon>Bacteria</taxon>
        <taxon>Pseudomonadati</taxon>
        <taxon>Pseudomonadota</taxon>
        <taxon>Gammaproteobacteria</taxon>
        <taxon>Aeromonadales</taxon>
        <taxon>Aeromonadaceae</taxon>
        <taxon>Aeromonas</taxon>
    </lineage>
</organism>
<sequence>MEEIKKMLISHFDSAGSAPFLFIGSGFSRRYLNLEDWDSLLRRFTDGIKPYEYYFTTADGDLSKVASLIADDFHNKWWADPKYDVSREKNKGKLKDKTSALRIEICNYLNEMATAGFVETAYPEEISALSRLNVDGIITTNWDLFLEKLFPDYRVYVGQSELLFSNPQSIGEIYKIHGSSSRPASLVLTREDYDLFEDRNPYLAAKIITLFVEHPIIFIGYSLSDKNIANILKAIVSCLGSENVNKLRDNLIFIQRANDQPPSYSKTVIAIDSVQLPITIVKSDDFLPIYEALDATKRKIPARILRFCKEQLYTLVQSASPENKMCVVDIDNIESAKDVEFVVGVGIAGTSTSGIGYQGLTAIDLFKDLILEGEIKLDSEKLLSSTIPSISKNCKYLPIYKYLNDLGILAEDKERLAEFDIARHIEKTPAEFSSTIYARPFVQTERHKSAQEIIETNPPEKAAIFLSFISREKFDADVIREFLAENIDKLETANSNYATYFRKLACLYDFYAYGWK</sequence>
<name>A0A3S7P9P7_AERCA</name>
<proteinExistence type="predicted"/>
<evidence type="ECO:0000313" key="1">
    <source>
        <dbReference type="EMBL" id="AXB05345.1"/>
    </source>
</evidence>
<dbReference type="Proteomes" id="UP000266778">
    <property type="component" value="Chromosome"/>
</dbReference>
<dbReference type="RefSeq" id="WP_119197206.1">
    <property type="nucleotide sequence ID" value="NZ_JAPEFL010000028.1"/>
</dbReference>
<gene>
    <name evidence="1" type="ORF">C1C91_10395</name>
</gene>
<protein>
    <submittedName>
        <fullName evidence="1">SIR2 family protein</fullName>
    </submittedName>
</protein>
<dbReference type="Pfam" id="PF13289">
    <property type="entry name" value="SIR2_2"/>
    <property type="match status" value="1"/>
</dbReference>
<evidence type="ECO:0000313" key="2">
    <source>
        <dbReference type="Proteomes" id="UP000266778"/>
    </source>
</evidence>